<dbReference type="AlphaFoldDB" id="A0A1Y3PGJ9"/>
<comment type="caution">
    <text evidence="5">The sequence shown here is derived from an EMBL/GenBank/DDBJ whole genome shotgun (WGS) entry which is preliminary data.</text>
</comment>
<accession>A0A1Y3PGJ9</accession>
<evidence type="ECO:0000256" key="3">
    <source>
        <dbReference type="ARBA" id="ARBA00022801"/>
    </source>
</evidence>
<keyword evidence="3" id="KW-0378">Hydrolase</keyword>
<evidence type="ECO:0000313" key="6">
    <source>
        <dbReference type="Proteomes" id="UP000196475"/>
    </source>
</evidence>
<comment type="similarity">
    <text evidence="4">Belongs to the HepT RNase toxin family.</text>
</comment>
<name>A0A1Y3PGJ9_9BACI</name>
<gene>
    <name evidence="5" type="ORF">BAA01_06770</name>
</gene>
<proteinExistence type="inferred from homology"/>
<dbReference type="GO" id="GO:0004540">
    <property type="term" value="F:RNA nuclease activity"/>
    <property type="evidence" value="ECO:0007669"/>
    <property type="project" value="InterPro"/>
</dbReference>
<keyword evidence="1" id="KW-1277">Toxin-antitoxin system</keyword>
<evidence type="ECO:0000256" key="4">
    <source>
        <dbReference type="ARBA" id="ARBA00024207"/>
    </source>
</evidence>
<evidence type="ECO:0000256" key="2">
    <source>
        <dbReference type="ARBA" id="ARBA00022722"/>
    </source>
</evidence>
<dbReference type="PANTHER" id="PTHR33397">
    <property type="entry name" value="UPF0331 PROTEIN YUTE"/>
    <property type="match status" value="1"/>
</dbReference>
<dbReference type="InterPro" id="IPR037038">
    <property type="entry name" value="HepT-like_sf"/>
</dbReference>
<dbReference type="Gene3D" id="1.20.120.580">
    <property type="entry name" value="bsu32300-like"/>
    <property type="match status" value="1"/>
</dbReference>
<evidence type="ECO:0008006" key="7">
    <source>
        <dbReference type="Google" id="ProtNLM"/>
    </source>
</evidence>
<dbReference type="InterPro" id="IPR052379">
    <property type="entry name" value="Type_VII_TA_RNase"/>
</dbReference>
<sequence>MLYHVDVEKIERHLQYIEAQLPILNLLSDSKEANLNEPVIRLAAERLLYLLAEAITDVSSLVIDGFMLRDPGSYRDMVEILAQEGAFSAAYGERLGELVAFRSRLVRNYLDVTIQELEQALRLAVQIAPSFPSYIRSFLAEELF</sequence>
<dbReference type="PANTHER" id="PTHR33397:SF5">
    <property type="entry name" value="RNASE YUTE-RELATED"/>
    <property type="match status" value="1"/>
</dbReference>
<dbReference type="Proteomes" id="UP000196475">
    <property type="component" value="Unassembled WGS sequence"/>
</dbReference>
<protein>
    <recommendedName>
        <fullName evidence="7">DUF86 domain-containing protein</fullName>
    </recommendedName>
</protein>
<dbReference type="GO" id="GO:0110001">
    <property type="term" value="C:toxin-antitoxin complex"/>
    <property type="evidence" value="ECO:0007669"/>
    <property type="project" value="InterPro"/>
</dbReference>
<dbReference type="Pfam" id="PF01934">
    <property type="entry name" value="HepT-like"/>
    <property type="match status" value="1"/>
</dbReference>
<reference evidence="6" key="1">
    <citation type="submission" date="2016-06" db="EMBL/GenBank/DDBJ databases">
        <authorList>
            <person name="Nascimento L."/>
            <person name="Pereira R.V."/>
            <person name="Martins L.F."/>
            <person name="Quaggio R.B."/>
            <person name="Silva A.M."/>
            <person name="Setubal J.C."/>
        </authorList>
    </citation>
    <scope>NUCLEOTIDE SEQUENCE [LARGE SCALE GENOMIC DNA]</scope>
</reference>
<dbReference type="GO" id="GO:0016787">
    <property type="term" value="F:hydrolase activity"/>
    <property type="evidence" value="ECO:0007669"/>
    <property type="project" value="UniProtKB-KW"/>
</dbReference>
<keyword evidence="2" id="KW-0540">Nuclease</keyword>
<evidence type="ECO:0000256" key="1">
    <source>
        <dbReference type="ARBA" id="ARBA00022649"/>
    </source>
</evidence>
<dbReference type="EMBL" id="LZRT01000090">
    <property type="protein sequence ID" value="OUM86443.1"/>
    <property type="molecule type" value="Genomic_DNA"/>
</dbReference>
<evidence type="ECO:0000313" key="5">
    <source>
        <dbReference type="EMBL" id="OUM86443.1"/>
    </source>
</evidence>
<organism evidence="5 6">
    <name type="scientific">Bacillus thermozeamaize</name>
    <dbReference type="NCBI Taxonomy" id="230954"/>
    <lineage>
        <taxon>Bacteria</taxon>
        <taxon>Bacillati</taxon>
        <taxon>Bacillota</taxon>
        <taxon>Bacilli</taxon>
        <taxon>Bacillales</taxon>
        <taxon>Bacillaceae</taxon>
        <taxon>Bacillus</taxon>
    </lineage>
</organism>
<dbReference type="InterPro" id="IPR008201">
    <property type="entry name" value="HepT-like"/>
</dbReference>